<dbReference type="PANTHER" id="PTHR28283">
    <property type="entry name" value="3',5'-CYCLIC-NUCLEOTIDE PHOSPHODIESTERASE 1"/>
    <property type="match status" value="1"/>
</dbReference>
<dbReference type="SUPFAM" id="SSF56281">
    <property type="entry name" value="Metallo-hydrolase/oxidoreductase"/>
    <property type="match status" value="1"/>
</dbReference>
<dbReference type="Pfam" id="PF12706">
    <property type="entry name" value="Lactamase_B_2"/>
    <property type="match status" value="1"/>
</dbReference>
<gene>
    <name evidence="2" type="ORF">NITFAB_2207</name>
</gene>
<sequence length="254" mass="27835">MKLEVLGCSGGIGGDRRTMALAVGQGILIDAGSGVGDLSLERMMAIEHVFLTHSHLDHVAFLPFLCDATLNLRQGPLTVHALPETIAMLKKCLFNFILWPDYSVMPSPSNPYIVFDPVEVGRMMQIGSCGIMPLPAQHSVPAVGYQLDSGRTSLVYSGDTTLCAAFWKKLEAIDNLTGLIIESTCLNSNADGARISGHMTPDLLGFALRQFRRNIDLYVVHMEPGREDETMREIYAAISVLRPVMLKRGDVLEF</sequence>
<feature type="domain" description="Metallo-beta-lactamase" evidence="1">
    <location>
        <begin position="15"/>
        <end position="198"/>
    </location>
</feature>
<dbReference type="AlphaFoldDB" id="A0A2X0RFU5"/>
<dbReference type="GO" id="GO:0006198">
    <property type="term" value="P:cAMP catabolic process"/>
    <property type="evidence" value="ECO:0007669"/>
    <property type="project" value="InterPro"/>
</dbReference>
<dbReference type="EMBL" id="LS423452">
    <property type="protein sequence ID" value="SPS06614.1"/>
    <property type="molecule type" value="Genomic_DNA"/>
</dbReference>
<evidence type="ECO:0000259" key="1">
    <source>
        <dbReference type="SMART" id="SM00849"/>
    </source>
</evidence>
<dbReference type="GO" id="GO:1902660">
    <property type="term" value="P:negative regulation of glucose mediated signaling pathway"/>
    <property type="evidence" value="ECO:0007669"/>
    <property type="project" value="TreeGrafter"/>
</dbReference>
<dbReference type="InterPro" id="IPR036866">
    <property type="entry name" value="RibonucZ/Hydroxyglut_hydro"/>
</dbReference>
<dbReference type="InterPro" id="IPR001279">
    <property type="entry name" value="Metallo-B-lactamas"/>
</dbReference>
<dbReference type="InterPro" id="IPR000396">
    <property type="entry name" value="Pdiesterase2"/>
</dbReference>
<dbReference type="Gene3D" id="3.60.15.10">
    <property type="entry name" value="Ribonuclease Z/Hydroxyacylglutathione hydrolase-like"/>
    <property type="match status" value="1"/>
</dbReference>
<dbReference type="GO" id="GO:0047555">
    <property type="term" value="F:3',5'-cyclic-GMP phosphodiesterase activity"/>
    <property type="evidence" value="ECO:0007669"/>
    <property type="project" value="TreeGrafter"/>
</dbReference>
<reference evidence="2" key="1">
    <citation type="submission" date="2018-05" db="EMBL/GenBank/DDBJ databases">
        <authorList>
            <person name="Lanie J.A."/>
            <person name="Ng W.-L."/>
            <person name="Kazmierczak K.M."/>
            <person name="Andrzejewski T.M."/>
            <person name="Davidsen T.M."/>
            <person name="Wayne K.J."/>
            <person name="Tettelin H."/>
            <person name="Glass J.I."/>
            <person name="Rusch D."/>
            <person name="Podicherti R."/>
            <person name="Tsui H.-C.T."/>
            <person name="Winkler M.E."/>
        </authorList>
    </citation>
    <scope>NUCLEOTIDE SEQUENCE</scope>
    <source>
        <strain evidence="2">KNB</strain>
    </source>
</reference>
<dbReference type="SMART" id="SM00849">
    <property type="entry name" value="Lactamase_B"/>
    <property type="match status" value="1"/>
</dbReference>
<accession>A0A2X0RFU5</accession>
<evidence type="ECO:0000313" key="2">
    <source>
        <dbReference type="EMBL" id="SPS06614.1"/>
    </source>
</evidence>
<proteinExistence type="predicted"/>
<name>A0A2X0RFU5_9PROT</name>
<dbReference type="GO" id="GO:0004115">
    <property type="term" value="F:3',5'-cyclic-AMP phosphodiesterase activity"/>
    <property type="evidence" value="ECO:0007669"/>
    <property type="project" value="InterPro"/>
</dbReference>
<protein>
    <submittedName>
        <fullName evidence="2">cAMP phosphodiesterases class-II:Metallo-beta-lactamase superfamily</fullName>
    </submittedName>
</protein>
<dbReference type="PANTHER" id="PTHR28283:SF1">
    <property type="entry name" value="3',5'-CYCLIC-NUCLEOTIDE PHOSPHODIESTERASE 1"/>
    <property type="match status" value="1"/>
</dbReference>
<dbReference type="PRINTS" id="PR00388">
    <property type="entry name" value="PDIESTERASE2"/>
</dbReference>
<organism evidence="2">
    <name type="scientific">Candidatus Nitrotoga fabula</name>
    <dbReference type="NCBI Taxonomy" id="2182327"/>
    <lineage>
        <taxon>Bacteria</taxon>
        <taxon>Pseudomonadati</taxon>
        <taxon>Pseudomonadota</taxon>
        <taxon>Betaproteobacteria</taxon>
        <taxon>Nitrosomonadales</taxon>
        <taxon>Gallionellaceae</taxon>
        <taxon>Candidatus Nitrotoga</taxon>
    </lineage>
</organism>
<dbReference type="CDD" id="cd07735">
    <property type="entry name" value="class_II_PDE_MBL-fold"/>
    <property type="match status" value="1"/>
</dbReference>